<dbReference type="eggNOG" id="arCOG04499">
    <property type="taxonomic scope" value="Archaea"/>
</dbReference>
<protein>
    <submittedName>
        <fullName evidence="2">Uncharacterized protein</fullName>
    </submittedName>
</protein>
<dbReference type="OrthoDB" id="198848at2157"/>
<gene>
    <name evidence="2" type="ORF">Asulf_01419</name>
</gene>
<keyword evidence="1" id="KW-0175">Coiled coil</keyword>
<reference evidence="2 3" key="1">
    <citation type="journal article" date="2013" name="Genome Announc.">
        <title>Complete Genome Sequence of the Thermophilic and Facultatively Chemolithoautotrophic Sulfate Reducer Archaeoglobus sulfaticallidus Strain PM70-1T.</title>
        <authorList>
            <person name="Stokke R."/>
            <person name="Hocking W.P."/>
            <person name="Steinsbu B.O."/>
            <person name="Steen I.H."/>
        </authorList>
    </citation>
    <scope>NUCLEOTIDE SEQUENCE [LARGE SCALE GENOMIC DNA]</scope>
    <source>
        <strain evidence="2">PM70-1</strain>
    </source>
</reference>
<dbReference type="EMBL" id="CP005290">
    <property type="protein sequence ID" value="AGK61406.1"/>
    <property type="molecule type" value="Genomic_DNA"/>
</dbReference>
<name>N0BLI9_9EURY</name>
<evidence type="ECO:0000313" key="2">
    <source>
        <dbReference type="EMBL" id="AGK61406.1"/>
    </source>
</evidence>
<accession>N0BLI9</accession>
<dbReference type="AlphaFoldDB" id="N0BLI9"/>
<dbReference type="KEGG" id="ast:Asulf_01419"/>
<evidence type="ECO:0000256" key="1">
    <source>
        <dbReference type="SAM" id="Coils"/>
    </source>
</evidence>
<dbReference type="GeneID" id="15393056"/>
<dbReference type="Proteomes" id="UP000013307">
    <property type="component" value="Chromosome"/>
</dbReference>
<evidence type="ECO:0000313" key="3">
    <source>
        <dbReference type="Proteomes" id="UP000013307"/>
    </source>
</evidence>
<feature type="coiled-coil region" evidence="1">
    <location>
        <begin position="16"/>
        <end position="43"/>
    </location>
</feature>
<proteinExistence type="predicted"/>
<dbReference type="HOGENOM" id="CLU_1754592_0_0_2"/>
<keyword evidence="3" id="KW-1185">Reference proteome</keyword>
<dbReference type="RefSeq" id="WP_015591004.1">
    <property type="nucleotide sequence ID" value="NC_021169.1"/>
</dbReference>
<organism evidence="2 3">
    <name type="scientific">Archaeoglobus sulfaticallidus PM70-1</name>
    <dbReference type="NCBI Taxonomy" id="387631"/>
    <lineage>
        <taxon>Archaea</taxon>
        <taxon>Methanobacteriati</taxon>
        <taxon>Methanobacteriota</taxon>
        <taxon>Archaeoglobi</taxon>
        <taxon>Archaeoglobales</taxon>
        <taxon>Archaeoglobaceae</taxon>
        <taxon>Archaeoglobus</taxon>
    </lineage>
</organism>
<sequence length="148" mass="17708">MCVRNKYVNRVKENLLRFKNSLNGDLKEKVKETEKEIDGFVKEMDSNGYWRVVRFFRNILLFAYKKLEGVSIPWHNNWMEGLVGEISKRMKNKWMSWSAKGAKNLLNLLLRRYAKKIGMSCLFVGWLGKVIRLRLIPRMMKRDQYCII</sequence>